<dbReference type="InterPro" id="IPR052927">
    <property type="entry name" value="DCC_oxidoreductase"/>
</dbReference>
<reference evidence="1" key="1">
    <citation type="submission" date="2020-10" db="EMBL/GenBank/DDBJ databases">
        <title>Paenihalocynthiibacter styelae gen. nov., sp. nov., isolated from stalked sea squirt Styela clava.</title>
        <authorList>
            <person name="Kim Y.-O."/>
            <person name="Yoon J.-H."/>
        </authorList>
    </citation>
    <scope>NUCLEOTIDE SEQUENCE</scope>
    <source>
        <strain evidence="1">MYP1-1</strain>
    </source>
</reference>
<dbReference type="PANTHER" id="PTHR33639">
    <property type="entry name" value="THIOL-DISULFIDE OXIDOREDUCTASE DCC"/>
    <property type="match status" value="1"/>
</dbReference>
<dbReference type="InterPro" id="IPR007263">
    <property type="entry name" value="DCC1-like"/>
</dbReference>
<dbReference type="Proteomes" id="UP000640583">
    <property type="component" value="Unassembled WGS sequence"/>
</dbReference>
<accession>A0A8J7IEE8</accession>
<evidence type="ECO:0000313" key="2">
    <source>
        <dbReference type="Proteomes" id="UP000640583"/>
    </source>
</evidence>
<gene>
    <name evidence="1" type="ORF">H1D41_07700</name>
</gene>
<dbReference type="RefSeq" id="WP_267473622.1">
    <property type="nucleotide sequence ID" value="NZ_JADCKQ010000004.1"/>
</dbReference>
<dbReference type="PANTHER" id="PTHR33639:SF2">
    <property type="entry name" value="DUF393 DOMAIN-CONTAINING PROTEIN"/>
    <property type="match status" value="1"/>
</dbReference>
<dbReference type="AlphaFoldDB" id="A0A8J7IEE8"/>
<proteinExistence type="predicted"/>
<evidence type="ECO:0000313" key="1">
    <source>
        <dbReference type="EMBL" id="MBI1493512.1"/>
    </source>
</evidence>
<dbReference type="Pfam" id="PF04134">
    <property type="entry name" value="DCC1-like"/>
    <property type="match status" value="1"/>
</dbReference>
<comment type="caution">
    <text evidence="1">The sequence shown here is derived from an EMBL/GenBank/DDBJ whole genome shotgun (WGS) entry which is preliminary data.</text>
</comment>
<sequence length="147" mass="17173">MDLHRAFSLPDNPIVVFDGECVLCPGFFRFLMKHDTDQKFRFIIAQSDLGTQLYQALNLPTDDYETNLVLTRGQVFTHADAFAAAMRDLGWPWRIAAAILYAPRWLKTPLYLRVARNRYRIWGRHEHCMIPDANLRARFIEGGFERI</sequence>
<dbReference type="GO" id="GO:0015035">
    <property type="term" value="F:protein-disulfide reductase activity"/>
    <property type="evidence" value="ECO:0007669"/>
    <property type="project" value="InterPro"/>
</dbReference>
<name>A0A8J7IEE8_9RHOB</name>
<keyword evidence="2" id="KW-1185">Reference proteome</keyword>
<organism evidence="1 2">
    <name type="scientific">Halocynthiibacter styelae</name>
    <dbReference type="NCBI Taxonomy" id="2761955"/>
    <lineage>
        <taxon>Bacteria</taxon>
        <taxon>Pseudomonadati</taxon>
        <taxon>Pseudomonadota</taxon>
        <taxon>Alphaproteobacteria</taxon>
        <taxon>Rhodobacterales</taxon>
        <taxon>Paracoccaceae</taxon>
        <taxon>Halocynthiibacter</taxon>
    </lineage>
</organism>
<dbReference type="EMBL" id="JADCKQ010000004">
    <property type="protein sequence ID" value="MBI1493512.1"/>
    <property type="molecule type" value="Genomic_DNA"/>
</dbReference>
<protein>
    <submittedName>
        <fullName evidence="1">DUF393 domain-containing protein</fullName>
    </submittedName>
</protein>